<dbReference type="HOGENOM" id="CLU_100997_5_2_11"/>
<dbReference type="STRING" id="1246995.AFR_28560"/>
<evidence type="ECO:0000313" key="2">
    <source>
        <dbReference type="Proteomes" id="UP000017746"/>
    </source>
</evidence>
<dbReference type="KEGG" id="afs:AFR_28560"/>
<dbReference type="EMBL" id="CP006272">
    <property type="protein sequence ID" value="AGZ43973.1"/>
    <property type="molecule type" value="Genomic_DNA"/>
</dbReference>
<dbReference type="Gene3D" id="3.10.450.50">
    <property type="match status" value="1"/>
</dbReference>
<dbReference type="AlphaFoldDB" id="U5W431"/>
<dbReference type="eggNOG" id="COG5485">
    <property type="taxonomic scope" value="Bacteria"/>
</dbReference>
<dbReference type="RefSeq" id="WP_023560310.1">
    <property type="nucleotide sequence ID" value="NC_022657.1"/>
</dbReference>
<protein>
    <submittedName>
        <fullName evidence="1">Putative SnoaL-like polyketide cyclase</fullName>
    </submittedName>
</protein>
<dbReference type="PATRIC" id="fig|1246995.3.peg.5790"/>
<name>U5W431_9ACTN</name>
<dbReference type="InterPro" id="IPR032710">
    <property type="entry name" value="NTF2-like_dom_sf"/>
</dbReference>
<dbReference type="InterPro" id="IPR009959">
    <property type="entry name" value="Cyclase_SnoaL-like"/>
</dbReference>
<keyword evidence="2" id="KW-1185">Reference proteome</keyword>
<dbReference type="Proteomes" id="UP000017746">
    <property type="component" value="Chromosome"/>
</dbReference>
<dbReference type="GO" id="GO:0030638">
    <property type="term" value="P:polyketide metabolic process"/>
    <property type="evidence" value="ECO:0007669"/>
    <property type="project" value="InterPro"/>
</dbReference>
<sequence length="157" mass="17664">MKIMASGELTELHEVIHPDAVNREATAEPPDCRVQGPAAFAATARWLRSAFAELAFDIHETAASDDLVVVHCTMSGRQVGPFVTYDEHGRVAQAFPATGRQMAVTHTHWTRMRDGLVFEHWANRDDMSQALQLRWVPPTPLYLCRMALAKRQASRRQ</sequence>
<dbReference type="SUPFAM" id="SSF54427">
    <property type="entry name" value="NTF2-like"/>
    <property type="match status" value="1"/>
</dbReference>
<organism evidence="1 2">
    <name type="scientific">Actinoplanes friuliensis DSM 7358</name>
    <dbReference type="NCBI Taxonomy" id="1246995"/>
    <lineage>
        <taxon>Bacteria</taxon>
        <taxon>Bacillati</taxon>
        <taxon>Actinomycetota</taxon>
        <taxon>Actinomycetes</taxon>
        <taxon>Micromonosporales</taxon>
        <taxon>Micromonosporaceae</taxon>
        <taxon>Actinoplanes</taxon>
    </lineage>
</organism>
<dbReference type="Pfam" id="PF07366">
    <property type="entry name" value="SnoaL"/>
    <property type="match status" value="1"/>
</dbReference>
<reference evidence="1 2" key="1">
    <citation type="journal article" date="2014" name="J. Biotechnol.">
        <title>Complete genome sequence of the actinobacterium Actinoplanes friuliensis HAG 010964, producer of the lipopeptide antibiotic friulimycin.</title>
        <authorList>
            <person name="Ruckert C."/>
            <person name="Szczepanowski R."/>
            <person name="Albersmeier A."/>
            <person name="Goesmann A."/>
            <person name="Fischer N."/>
            <person name="Steinkamper A."/>
            <person name="Puhler A."/>
            <person name="Biener R."/>
            <person name="Schwartz D."/>
            <person name="Kalinowski J."/>
        </authorList>
    </citation>
    <scope>NUCLEOTIDE SEQUENCE [LARGE SCALE GENOMIC DNA]</scope>
    <source>
        <strain evidence="1 2">DSM 7358</strain>
    </source>
</reference>
<gene>
    <name evidence="1" type="ORF">AFR_28560</name>
</gene>
<dbReference type="OrthoDB" id="9182871at2"/>
<evidence type="ECO:0000313" key="1">
    <source>
        <dbReference type="EMBL" id="AGZ43973.1"/>
    </source>
</evidence>
<proteinExistence type="predicted"/>
<accession>U5W431</accession>